<keyword evidence="3" id="KW-1185">Reference proteome</keyword>
<protein>
    <recommendedName>
        <fullName evidence="1">DUF6589 domain-containing protein</fullName>
    </recommendedName>
</protein>
<gene>
    <name evidence="2" type="ORF">BGZ80_004394</name>
</gene>
<comment type="caution">
    <text evidence="2">The sequence shown here is derived from an EMBL/GenBank/DDBJ whole genome shotgun (WGS) entry which is preliminary data.</text>
</comment>
<dbReference type="EMBL" id="JAAAID010002242">
    <property type="protein sequence ID" value="KAG0007659.1"/>
    <property type="molecule type" value="Genomic_DNA"/>
</dbReference>
<dbReference type="Pfam" id="PF20231">
    <property type="entry name" value="DUF6589"/>
    <property type="match status" value="1"/>
</dbReference>
<dbReference type="InterPro" id="IPR046496">
    <property type="entry name" value="DUF6589"/>
</dbReference>
<evidence type="ECO:0000313" key="3">
    <source>
        <dbReference type="Proteomes" id="UP000703661"/>
    </source>
</evidence>
<accession>A0A9P6MM56</accession>
<name>A0A9P6MM56_9FUNG</name>
<feature type="domain" description="DUF6589" evidence="1">
    <location>
        <begin position="109"/>
        <end position="501"/>
    </location>
</feature>
<organism evidence="2 3">
    <name type="scientific">Entomortierella chlamydospora</name>
    <dbReference type="NCBI Taxonomy" id="101097"/>
    <lineage>
        <taxon>Eukaryota</taxon>
        <taxon>Fungi</taxon>
        <taxon>Fungi incertae sedis</taxon>
        <taxon>Mucoromycota</taxon>
        <taxon>Mortierellomycotina</taxon>
        <taxon>Mortierellomycetes</taxon>
        <taxon>Mortierellales</taxon>
        <taxon>Mortierellaceae</taxon>
        <taxon>Entomortierella</taxon>
    </lineage>
</organism>
<sequence length="581" mass="66112">MILGLYVYSAGARRRVIATLSNAGLSVSYDTIRRAIGQLADDALQKVRDAVRNQDWFLVYDNINLALRKSDQRLMSLDQFVSLTNPTIVIGGGIPLSTVKDPYLKFETEQLLPTEAEIARFRNAYKFHLIEVLRRYCKSSSRFKNCALVIKKLPVRKTTTYPLSTLRIDESIVEGNRDVLETIMEKVLNLPKEWFNGKQVIVAGDQMTVAGLRTLKYQRRSDVSPYARLEWMEPLIQLFHIQMLFSGTLINNYYGGESMAPGSLGFYISLLKRKRVGPVKQDFHAADELLRHSFEALVMRLWMTEFNCEKLEDLDKLLGTMNTLTLEGKINSGVDNITSAWLDRLRLMTDDNILSKNSAFFIKDMVLYMELSDAIKVGDIGRIEEALKPLTVMFQASQTKNYALELLHLHCVLNHASNAERKEAIMSSWLINTTGKENGWIPADLYQEHNNLLTKVTHAVRGTNSQYETLAKLIAPNLHAFERVCSQVEDIFHTPNRGIHHTPKCATVDIERLVKAIKEHSILDSNRCAASTRAEAVKDLYNNGLYNLQNDKRIAAFISRRTHLAQEDLDESEIGIDYFAD</sequence>
<evidence type="ECO:0000259" key="1">
    <source>
        <dbReference type="Pfam" id="PF20231"/>
    </source>
</evidence>
<proteinExistence type="predicted"/>
<dbReference type="AlphaFoldDB" id="A0A9P6MM56"/>
<dbReference type="Proteomes" id="UP000703661">
    <property type="component" value="Unassembled WGS sequence"/>
</dbReference>
<evidence type="ECO:0000313" key="2">
    <source>
        <dbReference type="EMBL" id="KAG0007659.1"/>
    </source>
</evidence>
<reference evidence="2" key="1">
    <citation type="journal article" date="2020" name="Fungal Divers.">
        <title>Resolving the Mortierellaceae phylogeny through synthesis of multi-gene phylogenetics and phylogenomics.</title>
        <authorList>
            <person name="Vandepol N."/>
            <person name="Liber J."/>
            <person name="Desiro A."/>
            <person name="Na H."/>
            <person name="Kennedy M."/>
            <person name="Barry K."/>
            <person name="Grigoriev I.V."/>
            <person name="Miller A.N."/>
            <person name="O'Donnell K."/>
            <person name="Stajich J.E."/>
            <person name="Bonito G."/>
        </authorList>
    </citation>
    <scope>NUCLEOTIDE SEQUENCE</scope>
    <source>
        <strain evidence="2">NRRL 2769</strain>
    </source>
</reference>